<dbReference type="RefSeq" id="WP_157718817.1">
    <property type="nucleotide sequence ID" value="NZ_LT629785.1"/>
</dbReference>
<evidence type="ECO:0000256" key="2">
    <source>
        <dbReference type="SAM" id="SignalP"/>
    </source>
</evidence>
<dbReference type="AlphaFoldDB" id="A0A1H2FF96"/>
<evidence type="ECO:0000313" key="4">
    <source>
        <dbReference type="EMBL" id="SDU05982.1"/>
    </source>
</evidence>
<dbReference type="InterPro" id="IPR001375">
    <property type="entry name" value="Peptidase_S9_cat"/>
</dbReference>
<dbReference type="SUPFAM" id="SSF53474">
    <property type="entry name" value="alpha/beta-Hydrolases"/>
    <property type="match status" value="1"/>
</dbReference>
<dbReference type="PANTHER" id="PTHR42776">
    <property type="entry name" value="SERINE PEPTIDASE S9 FAMILY MEMBER"/>
    <property type="match status" value="1"/>
</dbReference>
<reference evidence="5" key="1">
    <citation type="submission" date="2016-10" db="EMBL/GenBank/DDBJ databases">
        <authorList>
            <person name="Varghese N."/>
            <person name="Submissions S."/>
        </authorList>
    </citation>
    <scope>NUCLEOTIDE SEQUENCE [LARGE SCALE GENOMIC DNA]</scope>
    <source>
        <strain evidence="5">DSM 17875</strain>
    </source>
</reference>
<dbReference type="GO" id="GO:0006508">
    <property type="term" value="P:proteolysis"/>
    <property type="evidence" value="ECO:0007669"/>
    <property type="project" value="InterPro"/>
</dbReference>
<dbReference type="STRING" id="364197.SAMN05216296_1543"/>
<dbReference type="InterPro" id="IPR029058">
    <property type="entry name" value="AB_hydrolase_fold"/>
</dbReference>
<name>A0A1H2FF96_9PSED</name>
<dbReference type="Proteomes" id="UP000243232">
    <property type="component" value="Chromosome I"/>
</dbReference>
<keyword evidence="4" id="KW-0645">Protease</keyword>
<protein>
    <submittedName>
        <fullName evidence="4">Dipeptidyl aminopeptidase/acylaminoacyl peptidase</fullName>
    </submittedName>
</protein>
<accession>A0A1H2FF96</accession>
<keyword evidence="1" id="KW-0378">Hydrolase</keyword>
<keyword evidence="4" id="KW-0031">Aminopeptidase</keyword>
<dbReference type="OrthoDB" id="6388416at2"/>
<dbReference type="EMBL" id="LT629785">
    <property type="protein sequence ID" value="SDU05982.1"/>
    <property type="molecule type" value="Genomic_DNA"/>
</dbReference>
<evidence type="ECO:0000259" key="3">
    <source>
        <dbReference type="Pfam" id="PF00326"/>
    </source>
</evidence>
<proteinExistence type="predicted"/>
<feature type="signal peptide" evidence="2">
    <location>
        <begin position="1"/>
        <end position="24"/>
    </location>
</feature>
<feature type="domain" description="Peptidase S9 prolyl oligopeptidase catalytic" evidence="3">
    <location>
        <begin position="620"/>
        <end position="786"/>
    </location>
</feature>
<organism evidence="4 5">
    <name type="scientific">Pseudomonas pohangensis</name>
    <dbReference type="NCBI Taxonomy" id="364197"/>
    <lineage>
        <taxon>Bacteria</taxon>
        <taxon>Pseudomonadati</taxon>
        <taxon>Pseudomonadota</taxon>
        <taxon>Gammaproteobacteria</taxon>
        <taxon>Pseudomonadales</taxon>
        <taxon>Pseudomonadaceae</taxon>
        <taxon>Pseudomonas</taxon>
    </lineage>
</organism>
<evidence type="ECO:0000313" key="5">
    <source>
        <dbReference type="Proteomes" id="UP000243232"/>
    </source>
</evidence>
<dbReference type="GO" id="GO:0004177">
    <property type="term" value="F:aminopeptidase activity"/>
    <property type="evidence" value="ECO:0007669"/>
    <property type="project" value="UniProtKB-KW"/>
</dbReference>
<dbReference type="SUPFAM" id="SSF82171">
    <property type="entry name" value="DPP6 N-terminal domain-like"/>
    <property type="match status" value="1"/>
</dbReference>
<dbReference type="Pfam" id="PF00326">
    <property type="entry name" value="Peptidase_S9"/>
    <property type="match status" value="1"/>
</dbReference>
<evidence type="ECO:0000256" key="1">
    <source>
        <dbReference type="ARBA" id="ARBA00022801"/>
    </source>
</evidence>
<feature type="chain" id="PRO_5009273898" evidence="2">
    <location>
        <begin position="25"/>
        <end position="794"/>
    </location>
</feature>
<dbReference type="GO" id="GO:0004252">
    <property type="term" value="F:serine-type endopeptidase activity"/>
    <property type="evidence" value="ECO:0007669"/>
    <property type="project" value="TreeGrafter"/>
</dbReference>
<dbReference type="Gene3D" id="3.40.50.1820">
    <property type="entry name" value="alpha/beta hydrolase"/>
    <property type="match status" value="1"/>
</dbReference>
<gene>
    <name evidence="4" type="ORF">SAMN05216296_1543</name>
</gene>
<keyword evidence="5" id="KW-1185">Reference proteome</keyword>
<sequence length="794" mass="87765">MQTPLRAQIMAFIGCLALATSALAEPLASGYKRPSAEISALLTATPPPEPLVHHASGKLALLYSEATMSMARLSQPYRGLAGFRFNPQTRRSGVGSLLTKVEIISTDKAAAGAVRVWEPTDQQARFDDVQFSPDGRYLSAQLVSTGPTRLSVYDTQTGKATIFNTPINPAWGSPCQWFSNQEMLCRLVSNTSEFSAPVLNQPVAIEHDGGPAPVRTYSNLLKNTADELAFEHYFDVTLARVDIHGATTYLRDISGLISRMKPSPDGTLVVIKKLQRPFSNLVRANQFPSTIEIWDLANQKQLYQSSVAGYNVDSDESGDDAPTVREFVWREDVGSSLGWIQRPADDSKEKIYRWMNLHQGVLQEVATSPKRIRDFGWTSSGTPYFSTRSSERNGLDYFVVENHKARLVASIETKDKYENPGKALRTEGENGAILEIRGNIYLSGDGLSDAGARPFLDQMDLQTGTRKRVYESEKGVFEKVIGIKDAAAQEWITSRESQTSPPGFFLLSGHGRTTLRALANPYPQLDQVERSIVNYQRSDGVALRGTLYRPKNVPKGTPLPTLIWIYPYEYSDVEFAEQVNERWYQFHHIRGPSPVSAALAGYAVLINPSMPIIQEGDELNENYLTELTADAQAAVNYLTESGISTAGKIAIGGQSYGAFSSANLLIHSDLFATAVVLSGAYNRTLTPFGFQREKRNLWEASEFYMSVSPFFYANELTRPILIMHGADDENTGTPTFQSTRFFHALVGDGATARLVVLPYEGHHFRGTDTLLDTVAEMIEWLDKTIGTKAGALTR</sequence>
<keyword evidence="2" id="KW-0732">Signal</keyword>
<dbReference type="PANTHER" id="PTHR42776:SF28">
    <property type="entry name" value="GLUTAMYL ENDOPEPTIDASE, CHLOROPLASTIC-RELATED"/>
    <property type="match status" value="1"/>
</dbReference>